<dbReference type="InterPro" id="IPR012349">
    <property type="entry name" value="Split_barrel_FMN-bd"/>
</dbReference>
<feature type="domain" description="Pyridoxamine 5'-phosphate oxidase N-terminal" evidence="1">
    <location>
        <begin position="18"/>
        <end position="149"/>
    </location>
</feature>
<evidence type="ECO:0000313" key="3">
    <source>
        <dbReference type="Proteomes" id="UP000185911"/>
    </source>
</evidence>
<organism evidence="2 3">
    <name type="scientific">Rhodoferax antarcticus ANT.BR</name>
    <dbReference type="NCBI Taxonomy" id="1111071"/>
    <lineage>
        <taxon>Bacteria</taxon>
        <taxon>Pseudomonadati</taxon>
        <taxon>Pseudomonadota</taxon>
        <taxon>Betaproteobacteria</taxon>
        <taxon>Burkholderiales</taxon>
        <taxon>Comamonadaceae</taxon>
        <taxon>Rhodoferax</taxon>
    </lineage>
</organism>
<dbReference type="EMBL" id="MSYM01000018">
    <property type="protein sequence ID" value="OLP04922.1"/>
    <property type="molecule type" value="Genomic_DNA"/>
</dbReference>
<protein>
    <submittedName>
        <fullName evidence="2">Pyridoxamine 5'-phosphate oxidase family protein, FMN-binding protein</fullName>
    </submittedName>
</protein>
<dbReference type="Pfam" id="PF01243">
    <property type="entry name" value="PNPOx_N"/>
    <property type="match status" value="1"/>
</dbReference>
<dbReference type="SUPFAM" id="SSF50475">
    <property type="entry name" value="FMN-binding split barrel"/>
    <property type="match status" value="1"/>
</dbReference>
<evidence type="ECO:0000313" key="2">
    <source>
        <dbReference type="EMBL" id="OLP04922.1"/>
    </source>
</evidence>
<evidence type="ECO:0000259" key="1">
    <source>
        <dbReference type="Pfam" id="PF01243"/>
    </source>
</evidence>
<accession>A0A1Q8YAB6</accession>
<dbReference type="AlphaFoldDB" id="A0A1Q8YAB6"/>
<dbReference type="PIRSF" id="PIRSF004633">
    <property type="entry name" value="UCP_PLP_oxd"/>
    <property type="match status" value="1"/>
</dbReference>
<dbReference type="STRING" id="81479.RA876_12555"/>
<dbReference type="PANTHER" id="PTHR13343:SF17">
    <property type="entry name" value="CELLULAR REPRESSOR OF E1A-STIMULATED GENES, ISOFORM A"/>
    <property type="match status" value="1"/>
</dbReference>
<reference evidence="2" key="1">
    <citation type="submission" date="2017-01" db="EMBL/GenBank/DDBJ databases">
        <title>Genome sequence of Rhodoferax antarcticus ANT.BR, a psychrophilic purple nonsulfur bacterium from an Antarctic microbial mat.</title>
        <authorList>
            <person name="Baker J."/>
            <person name="Riester C."/>
            <person name="Skinner B."/>
            <person name="Newell A."/>
            <person name="Swingley W."/>
            <person name="Madigan M."/>
            <person name="Jung D."/>
            <person name="Asao M."/>
            <person name="Chen M."/>
            <person name="Loughlin P."/>
            <person name="Pan H."/>
            <person name="Lin S."/>
            <person name="Li N."/>
            <person name="Shaw J."/>
            <person name="Prado M."/>
            <person name="Sherman C."/>
            <person name="Li X."/>
            <person name="Tang J."/>
            <person name="Blankenship R."/>
            <person name="Zhao T."/>
            <person name="Touchman J."/>
            <person name="Sattley M."/>
        </authorList>
    </citation>
    <scope>NUCLEOTIDE SEQUENCE [LARGE SCALE GENOMIC DNA]</scope>
    <source>
        <strain evidence="2">ANT.BR</strain>
    </source>
</reference>
<name>A0A1Q8YAB6_9BURK</name>
<proteinExistence type="predicted"/>
<gene>
    <name evidence="2" type="ORF">BLL52_3741</name>
</gene>
<sequence length="171" mass="18570">MTMISEPTSPTPHEPRLNRALRKLIHTQRVAALGTLNAQGKPFVSMVPFAIEPDSATLVIHVSLLAPHTRNLLSDPAVSLMVMQAEAPLEPVHALPRVSLDGTAARLTPDSAAWQAARSAYLARFPEAEMMTRLGDFSFFAIKVTEARHIAGFGSARPLAPEDLTSVLHYL</sequence>
<keyword evidence="3" id="KW-1185">Reference proteome</keyword>
<dbReference type="InterPro" id="IPR014419">
    <property type="entry name" value="HutZ"/>
</dbReference>
<dbReference type="Proteomes" id="UP000185911">
    <property type="component" value="Unassembled WGS sequence"/>
</dbReference>
<dbReference type="InterPro" id="IPR011576">
    <property type="entry name" value="Pyridox_Oxase_N"/>
</dbReference>
<dbReference type="Gene3D" id="2.30.110.10">
    <property type="entry name" value="Electron Transport, Fmn-binding Protein, Chain A"/>
    <property type="match status" value="1"/>
</dbReference>
<dbReference type="GO" id="GO:0005737">
    <property type="term" value="C:cytoplasm"/>
    <property type="evidence" value="ECO:0007669"/>
    <property type="project" value="UniProtKB-ARBA"/>
</dbReference>
<dbReference type="PANTHER" id="PTHR13343">
    <property type="entry name" value="CREG1 PROTEIN"/>
    <property type="match status" value="1"/>
</dbReference>
<comment type="caution">
    <text evidence="2">The sequence shown here is derived from an EMBL/GenBank/DDBJ whole genome shotgun (WGS) entry which is preliminary data.</text>
</comment>